<reference evidence="1 2" key="1">
    <citation type="submission" date="2016-04" db="EMBL/GenBank/DDBJ databases">
        <authorList>
            <person name="Evans L.H."/>
            <person name="Alamgir A."/>
            <person name="Owens N."/>
            <person name="Weber N.D."/>
            <person name="Virtaneva K."/>
            <person name="Barbian K."/>
            <person name="Babar A."/>
            <person name="Rosenke K."/>
        </authorList>
    </citation>
    <scope>NUCLEOTIDE SEQUENCE [LARGE SCALE GENOMIC DNA]</scope>
    <source>
        <strain evidence="1 2">CCM 8644</strain>
    </source>
</reference>
<dbReference type="Gene3D" id="3.40.50.150">
    <property type="entry name" value="Vaccinia Virus protein VP39"/>
    <property type="match status" value="1"/>
</dbReference>
<dbReference type="CDD" id="cd02440">
    <property type="entry name" value="AdoMet_MTases"/>
    <property type="match status" value="1"/>
</dbReference>
<accession>A0A179DL36</accession>
<dbReference type="Pfam" id="PF05401">
    <property type="entry name" value="NodS"/>
    <property type="match status" value="1"/>
</dbReference>
<sequence length="198" mass="22883">MSYKETLNADYFAKVYAANDDPWNFETSVYEAEKYASTIASLPKENYGEILEIGCSIGVLTKLLAKKCNHLLATDVSEKALEIAKKRCNDLENIQFKNISFPDQLPEEKYDLIVVSEVAYYLSSADWALAIDKMYNMLMEKGQIALIHWLPEVHDYPQTGDEVHYLFADEISEKMVNVFNSRAEKYRIDIWEKVNRNN</sequence>
<evidence type="ECO:0000313" key="1">
    <source>
        <dbReference type="EMBL" id="OAQ41765.1"/>
    </source>
</evidence>
<dbReference type="Proteomes" id="UP000078459">
    <property type="component" value="Unassembled WGS sequence"/>
</dbReference>
<proteinExistence type="predicted"/>
<dbReference type="STRING" id="1826909.A5893_01220"/>
<dbReference type="SUPFAM" id="SSF53335">
    <property type="entry name" value="S-adenosyl-L-methionine-dependent methyltransferases"/>
    <property type="match status" value="1"/>
</dbReference>
<dbReference type="EMBL" id="LWHJ01000011">
    <property type="protein sequence ID" value="OAQ41765.1"/>
    <property type="molecule type" value="Genomic_DNA"/>
</dbReference>
<protein>
    <submittedName>
        <fullName evidence="1">Methyltransferase</fullName>
    </submittedName>
</protein>
<keyword evidence="1" id="KW-0808">Transferase</keyword>
<dbReference type="PANTHER" id="PTHR43861">
    <property type="entry name" value="TRANS-ACONITATE 2-METHYLTRANSFERASE-RELATED"/>
    <property type="match status" value="1"/>
</dbReference>
<dbReference type="RefSeq" id="WP_068820797.1">
    <property type="nucleotide sequence ID" value="NZ_LWHJ01000011.1"/>
</dbReference>
<gene>
    <name evidence="1" type="ORF">A5893_01220</name>
</gene>
<dbReference type="InterPro" id="IPR029063">
    <property type="entry name" value="SAM-dependent_MTases_sf"/>
</dbReference>
<reference evidence="1 2" key="2">
    <citation type="submission" date="2016-06" db="EMBL/GenBank/DDBJ databases">
        <title>Pedobacter psychrophilus sp. nov., isolated from Antarctic fragmentary rock.</title>
        <authorList>
            <person name="Svec P."/>
        </authorList>
    </citation>
    <scope>NUCLEOTIDE SEQUENCE [LARGE SCALE GENOMIC DNA]</scope>
    <source>
        <strain evidence="1 2">CCM 8644</strain>
    </source>
</reference>
<dbReference type="GO" id="GO:0009312">
    <property type="term" value="P:oligosaccharide biosynthetic process"/>
    <property type="evidence" value="ECO:0007669"/>
    <property type="project" value="InterPro"/>
</dbReference>
<name>A0A179DL36_9SPHI</name>
<dbReference type="OrthoDB" id="9790023at2"/>
<dbReference type="GO" id="GO:0008757">
    <property type="term" value="F:S-adenosylmethionine-dependent methyltransferase activity"/>
    <property type="evidence" value="ECO:0007669"/>
    <property type="project" value="InterPro"/>
</dbReference>
<dbReference type="AlphaFoldDB" id="A0A179DL36"/>
<comment type="caution">
    <text evidence="1">The sequence shown here is derived from an EMBL/GenBank/DDBJ whole genome shotgun (WGS) entry which is preliminary data.</text>
</comment>
<evidence type="ECO:0000313" key="2">
    <source>
        <dbReference type="Proteomes" id="UP000078459"/>
    </source>
</evidence>
<dbReference type="GO" id="GO:0032259">
    <property type="term" value="P:methylation"/>
    <property type="evidence" value="ECO:0007669"/>
    <property type="project" value="UniProtKB-KW"/>
</dbReference>
<keyword evidence="2" id="KW-1185">Reference proteome</keyword>
<dbReference type="InterPro" id="IPR008715">
    <property type="entry name" value="SAM-MeTfrase_NodS-like"/>
</dbReference>
<keyword evidence="1" id="KW-0489">Methyltransferase</keyword>
<organism evidence="1 2">
    <name type="scientific">Pedobacter psychrophilus</name>
    <dbReference type="NCBI Taxonomy" id="1826909"/>
    <lineage>
        <taxon>Bacteria</taxon>
        <taxon>Pseudomonadati</taxon>
        <taxon>Bacteroidota</taxon>
        <taxon>Sphingobacteriia</taxon>
        <taxon>Sphingobacteriales</taxon>
        <taxon>Sphingobacteriaceae</taxon>
        <taxon>Pedobacter</taxon>
    </lineage>
</organism>